<protein>
    <submittedName>
        <fullName evidence="1">Uncharacterized protein</fullName>
    </submittedName>
</protein>
<reference evidence="1 2" key="1">
    <citation type="submission" date="2017-06" db="EMBL/GenBank/DDBJ databases">
        <title>Comparative genomic analysis of Ambrosia Fusariam Clade fungi.</title>
        <authorList>
            <person name="Stajich J.E."/>
            <person name="Carrillo J."/>
            <person name="Kijimoto T."/>
            <person name="Eskalen A."/>
            <person name="O'Donnell K."/>
            <person name="Kasson M."/>
        </authorList>
    </citation>
    <scope>NUCLEOTIDE SEQUENCE [LARGE SCALE GENOMIC DNA]</scope>
    <source>
        <strain evidence="1 2">NRRL62584</strain>
    </source>
</reference>
<dbReference type="OrthoDB" id="3549294at2759"/>
<evidence type="ECO:0000313" key="1">
    <source>
        <dbReference type="EMBL" id="RSL48010.1"/>
    </source>
</evidence>
<dbReference type="Proteomes" id="UP000288168">
    <property type="component" value="Unassembled WGS sequence"/>
</dbReference>
<sequence>MDYTCEDSLYNGYDREAIFSRSTSHWQTILSGAKATKTIPSSSLDLTQCLDRIPCFPERIPSDVRFLKGFSTWFDSSSPCPVKERKEREQRLFLTKPHPTICSISPSSNFRVWEGKTNNGIALLTLSWAYIMGASLAERQGLLMEYSPLPDTPTEPASTVLNLGYASASEQRWWKAIVSSGRGWSVSGSKLSPWATVVQDLDISIAGNPESNQRPPRARQAAHYLSRFCEAYDLGSQCSAAFAAALTIPLHASINAFKPVHIELPKPSFTTYYGLAGSTRQLPTEFELIGYYVTLSICPWVLGPSLWSVFWSPGVPSNRVGAWIQPIADMLEPIIQHNDMELLARVMSFSPTSPLWLGLTICGRMAIIKCILPSLTKLHSYTFSRPFIDAAVWTGVAQSFMDIGPSGPSADGMVPRADVWRMRHDFSHLYSNETFSYTPPHGWPPFGSMRPEDIELEIRGHLACSHQWEYSHWTWSYSGETDAGLFSRGMRVHHSDRDLTAAETEGNLEIRDVQAALEISRRATEATFWWCCDQVEQGFGGTIVPRRFGHDEALKDKKVEVKDTRFVEAWLEAIEYTRPRLSTKA</sequence>
<dbReference type="AlphaFoldDB" id="A0A428P4P1"/>
<proteinExistence type="predicted"/>
<keyword evidence="2" id="KW-1185">Reference proteome</keyword>
<comment type="caution">
    <text evidence="1">The sequence shown here is derived from an EMBL/GenBank/DDBJ whole genome shotgun (WGS) entry which is preliminary data.</text>
</comment>
<gene>
    <name evidence="1" type="ORF">CEP54_013112</name>
</gene>
<dbReference type="EMBL" id="NKCI01000205">
    <property type="protein sequence ID" value="RSL48010.1"/>
    <property type="molecule type" value="Genomic_DNA"/>
</dbReference>
<name>A0A428P4P1_9HYPO</name>
<organism evidence="1 2">
    <name type="scientific">Fusarium duplospermum</name>
    <dbReference type="NCBI Taxonomy" id="1325734"/>
    <lineage>
        <taxon>Eukaryota</taxon>
        <taxon>Fungi</taxon>
        <taxon>Dikarya</taxon>
        <taxon>Ascomycota</taxon>
        <taxon>Pezizomycotina</taxon>
        <taxon>Sordariomycetes</taxon>
        <taxon>Hypocreomycetidae</taxon>
        <taxon>Hypocreales</taxon>
        <taxon>Nectriaceae</taxon>
        <taxon>Fusarium</taxon>
        <taxon>Fusarium solani species complex</taxon>
    </lineage>
</organism>
<evidence type="ECO:0000313" key="2">
    <source>
        <dbReference type="Proteomes" id="UP000288168"/>
    </source>
</evidence>
<accession>A0A428P4P1</accession>